<accession>A0A2T6B3Y5</accession>
<dbReference type="SUPFAM" id="SSF51735">
    <property type="entry name" value="NAD(P)-binding Rossmann-fold domains"/>
    <property type="match status" value="1"/>
</dbReference>
<gene>
    <name evidence="1" type="ORF">C8N44_10498</name>
</gene>
<protein>
    <submittedName>
        <fullName evidence="1">dTDP-4-dehydrorhamnose reductase</fullName>
    </submittedName>
</protein>
<dbReference type="RefSeq" id="WP_146178802.1">
    <property type="nucleotide sequence ID" value="NZ_BMEZ01000004.1"/>
</dbReference>
<dbReference type="OrthoDB" id="7170465at2"/>
<evidence type="ECO:0000313" key="2">
    <source>
        <dbReference type="Proteomes" id="UP000244069"/>
    </source>
</evidence>
<reference evidence="1 2" key="1">
    <citation type="submission" date="2018-04" db="EMBL/GenBank/DDBJ databases">
        <title>Genomic Encyclopedia of Archaeal and Bacterial Type Strains, Phase II (KMG-II): from individual species to whole genera.</title>
        <authorList>
            <person name="Goeker M."/>
        </authorList>
    </citation>
    <scope>NUCLEOTIDE SEQUENCE [LARGE SCALE GENOMIC DNA]</scope>
    <source>
        <strain evidence="1 2">DSM 29329</strain>
    </source>
</reference>
<name>A0A2T6B3Y5_9RHOB</name>
<dbReference type="InterPro" id="IPR036291">
    <property type="entry name" value="NAD(P)-bd_dom_sf"/>
</dbReference>
<sequence>MKKDVLILGGSGRFGRQAAEAFWNAGWHVRLFDRKSDDLTEAARGAHTIVNAWNPAYPEWPAQLPGLTRAVIAAARTSGARVVLPGNVYVFGPDCPAPWGADSPRRANNPLGRLRIEMEQAYRDAGVPTLILRAGDFLDTEASGNWFDRMIAPSLKRGVLSWPGRTDIPHAWAWLPDMARAAELLARRYDLPRHADVPFPGYTLSGDQMAGLAAKALGRPVRTRRTSWLPLRLARPVWPMAKGMLEMRYLWETPHRLDESTFRTLLPDFAVTGPEEALRRAIAPVLARRSWQDRPRPARAAPPSEQHQ</sequence>
<comment type="caution">
    <text evidence="1">The sequence shown here is derived from an EMBL/GenBank/DDBJ whole genome shotgun (WGS) entry which is preliminary data.</text>
</comment>
<dbReference type="Proteomes" id="UP000244069">
    <property type="component" value="Unassembled WGS sequence"/>
</dbReference>
<dbReference type="AlphaFoldDB" id="A0A2T6B3Y5"/>
<organism evidence="1 2">
    <name type="scientific">Allosediminivita pacifica</name>
    <dbReference type="NCBI Taxonomy" id="1267769"/>
    <lineage>
        <taxon>Bacteria</taxon>
        <taxon>Pseudomonadati</taxon>
        <taxon>Pseudomonadota</taxon>
        <taxon>Alphaproteobacteria</taxon>
        <taxon>Rhodobacterales</taxon>
        <taxon>Paracoccaceae</taxon>
        <taxon>Allosediminivita</taxon>
    </lineage>
</organism>
<dbReference type="EMBL" id="QBKN01000004">
    <property type="protein sequence ID" value="PTX50742.1"/>
    <property type="molecule type" value="Genomic_DNA"/>
</dbReference>
<proteinExistence type="predicted"/>
<evidence type="ECO:0000313" key="1">
    <source>
        <dbReference type="EMBL" id="PTX50742.1"/>
    </source>
</evidence>
<keyword evidence="2" id="KW-1185">Reference proteome</keyword>
<dbReference type="Gene3D" id="3.40.50.720">
    <property type="entry name" value="NAD(P)-binding Rossmann-like Domain"/>
    <property type="match status" value="1"/>
</dbReference>